<feature type="compositionally biased region" description="Basic and acidic residues" evidence="1">
    <location>
        <begin position="135"/>
        <end position="144"/>
    </location>
</feature>
<feature type="compositionally biased region" description="Low complexity" evidence="1">
    <location>
        <begin position="98"/>
        <end position="109"/>
    </location>
</feature>
<dbReference type="RefSeq" id="WP_207846044.1">
    <property type="nucleotide sequence ID" value="NZ_JAFVMH010000004.1"/>
</dbReference>
<dbReference type="EMBL" id="JAFVMH010000004">
    <property type="protein sequence ID" value="MBO1325370.1"/>
    <property type="molecule type" value="Genomic_DNA"/>
</dbReference>
<protein>
    <submittedName>
        <fullName evidence="2">Uncharacterized protein</fullName>
    </submittedName>
</protein>
<evidence type="ECO:0000256" key="1">
    <source>
        <dbReference type="SAM" id="MobiDB-lite"/>
    </source>
</evidence>
<feature type="region of interest" description="Disordered" evidence="1">
    <location>
        <begin position="89"/>
        <end position="144"/>
    </location>
</feature>
<proteinExistence type="predicted"/>
<comment type="caution">
    <text evidence="2">The sequence shown here is derived from an EMBL/GenBank/DDBJ whole genome shotgun (WGS) entry which is preliminary data.</text>
</comment>
<gene>
    <name evidence="2" type="ORF">J2D77_09440</name>
</gene>
<evidence type="ECO:0000313" key="2">
    <source>
        <dbReference type="EMBL" id="MBO1325370.1"/>
    </source>
</evidence>
<dbReference type="Proteomes" id="UP000664073">
    <property type="component" value="Unassembled WGS sequence"/>
</dbReference>
<reference evidence="2" key="1">
    <citation type="submission" date="2021-03" db="EMBL/GenBank/DDBJ databases">
        <title>The complete genome sequence of Acetobacter sp. TBRC 12339.</title>
        <authorList>
            <person name="Charoenyingcharoen P."/>
            <person name="Yukphan P."/>
        </authorList>
    </citation>
    <scope>NUCLEOTIDE SEQUENCE</scope>
    <source>
        <strain evidence="2">TBRC 12339</strain>
    </source>
</reference>
<sequence length="144" mass="14881">MINEIRARALEHAMELARRAEELEASSIVKDASVFEAYLAGQIASLAPIDDAAGSVEPFLNLSACDAAIFDGQGGKLFPVREGEVGSNLKYQPLAGGNVSSTHSNSSSVQDGESVGELPTPSRTETVASPAGPEEAERTHGGAA</sequence>
<evidence type="ECO:0000313" key="3">
    <source>
        <dbReference type="Proteomes" id="UP000664073"/>
    </source>
</evidence>
<accession>A0A939HJ35</accession>
<organism evidence="2 3">
    <name type="scientific">Acetobacter garciniae</name>
    <dbReference type="NCBI Taxonomy" id="2817435"/>
    <lineage>
        <taxon>Bacteria</taxon>
        <taxon>Pseudomonadati</taxon>
        <taxon>Pseudomonadota</taxon>
        <taxon>Alphaproteobacteria</taxon>
        <taxon>Acetobacterales</taxon>
        <taxon>Acetobacteraceae</taxon>
        <taxon>Acetobacter</taxon>
    </lineage>
</organism>
<dbReference type="AlphaFoldDB" id="A0A939HJ35"/>
<keyword evidence="3" id="KW-1185">Reference proteome</keyword>
<name>A0A939HJ35_9PROT</name>